<dbReference type="PANTHER" id="PTHR43756">
    <property type="entry name" value="CHOLINE MONOOXYGENASE, CHLOROPLASTIC"/>
    <property type="match status" value="1"/>
</dbReference>
<dbReference type="AlphaFoldDB" id="A0A975D200"/>
<dbReference type="GO" id="GO:0051537">
    <property type="term" value="F:2 iron, 2 sulfur cluster binding"/>
    <property type="evidence" value="ECO:0007669"/>
    <property type="project" value="UniProtKB-KW"/>
</dbReference>
<keyword evidence="3" id="KW-0479">Metal-binding</keyword>
<organism evidence="8 9">
    <name type="scientific">Rhizorhabdus wittichii</name>
    <dbReference type="NCBI Taxonomy" id="160791"/>
    <lineage>
        <taxon>Bacteria</taxon>
        <taxon>Pseudomonadati</taxon>
        <taxon>Pseudomonadota</taxon>
        <taxon>Alphaproteobacteria</taxon>
        <taxon>Sphingomonadales</taxon>
        <taxon>Sphingomonadaceae</taxon>
        <taxon>Rhizorhabdus</taxon>
    </lineage>
</organism>
<evidence type="ECO:0000259" key="7">
    <source>
        <dbReference type="PROSITE" id="PS51296"/>
    </source>
</evidence>
<keyword evidence="6" id="KW-0411">Iron-sulfur</keyword>
<evidence type="ECO:0000256" key="2">
    <source>
        <dbReference type="ARBA" id="ARBA00022714"/>
    </source>
</evidence>
<comment type="similarity">
    <text evidence="1">Belongs to the bacterial ring-hydroxylating dioxygenase alpha subunit family.</text>
</comment>
<reference evidence="8" key="1">
    <citation type="submission" date="2020-07" db="EMBL/GenBank/DDBJ databases">
        <authorList>
            <person name="Camacho E."/>
        </authorList>
    </citation>
    <scope>NUCLEOTIDE SEQUENCE</scope>
    <source>
        <strain evidence="8">MPO218</strain>
    </source>
</reference>
<sequence>MTDDMLAALVRPDKVHKRVYTDPAIFDLEMERIFGQAWIYVGHASQVPKPGDYWTTLIGREPVVMVRDRDGAIRVLYNRCPHKGAKLVADGCGHAGPLFRCPYHAWTFTLDGRLRGVPFRQGYADTGFSLDDPEFSMRPVARVAERRGFVFCSLAEDGPGLEDYLGGALASIDNFADRAPEGEVEVAGGVMRVMQQSNWKIFFENLNDTGHPQATHESSFAAARRTVREKLGGKTPFQLHIIEGNGEPNSFWESLELRCYDHGHSYMDAIFNAPTDAISLEYRDQLVAAHGAERAQAILSMNRHNTIIYPSCSPHTGFQQLRVIRPVSIDRTLVEIFTFRLKGTSDAFFQRTISYTNIVNSPSSTVMVDDVEVYRRCQEGMASDGGDWISQHRMAGHDTPFEGGVLGAGISEVPMRNQFRAWSAYMGPANIGKAAA</sequence>
<evidence type="ECO:0000313" key="9">
    <source>
        <dbReference type="Proteomes" id="UP000664914"/>
    </source>
</evidence>
<dbReference type="GO" id="GO:0005506">
    <property type="term" value="F:iron ion binding"/>
    <property type="evidence" value="ECO:0007669"/>
    <property type="project" value="InterPro"/>
</dbReference>
<evidence type="ECO:0000256" key="5">
    <source>
        <dbReference type="ARBA" id="ARBA00023004"/>
    </source>
</evidence>
<gene>
    <name evidence="8" type="ORF">HRJ34_23950</name>
</gene>
<dbReference type="RefSeq" id="WP_016746499.1">
    <property type="nucleotide sequence ID" value="NZ_CP059319.1"/>
</dbReference>
<dbReference type="PRINTS" id="PR00090">
    <property type="entry name" value="RNGDIOXGNASE"/>
</dbReference>
<dbReference type="EMBL" id="CP059319">
    <property type="protein sequence ID" value="QTH21336.1"/>
    <property type="molecule type" value="Genomic_DNA"/>
</dbReference>
<accession>A0A975D200</accession>
<proteinExistence type="inferred from homology"/>
<reference evidence="8" key="2">
    <citation type="submission" date="2021-04" db="EMBL/GenBank/DDBJ databases">
        <title>Isolation and genomic analysis of the ibuprofen-degrading bacterium Sphingomonas strain MPO218.</title>
        <authorList>
            <person name="Aulestia M."/>
            <person name="Flores A."/>
            <person name="Mangas E.L."/>
            <person name="Perez-Pulido A.J."/>
            <person name="Santero E."/>
            <person name="Camacho E.M."/>
        </authorList>
    </citation>
    <scope>NUCLEOTIDE SEQUENCE</scope>
    <source>
        <strain evidence="8">MPO218</strain>
    </source>
</reference>
<dbReference type="Proteomes" id="UP000664914">
    <property type="component" value="Chromosome"/>
</dbReference>
<dbReference type="Gene3D" id="3.90.380.10">
    <property type="entry name" value="Naphthalene 1,2-dioxygenase Alpha Subunit, Chain A, domain 1"/>
    <property type="match status" value="1"/>
</dbReference>
<dbReference type="Pfam" id="PF00848">
    <property type="entry name" value="Ring_hydroxyl_A"/>
    <property type="match status" value="1"/>
</dbReference>
<protein>
    <submittedName>
        <fullName evidence="8">Rieske 2Fe-2S domain-containing protein</fullName>
    </submittedName>
</protein>
<dbReference type="GO" id="GO:0016491">
    <property type="term" value="F:oxidoreductase activity"/>
    <property type="evidence" value="ECO:0007669"/>
    <property type="project" value="UniProtKB-KW"/>
</dbReference>
<evidence type="ECO:0000256" key="3">
    <source>
        <dbReference type="ARBA" id="ARBA00022723"/>
    </source>
</evidence>
<name>A0A975D200_9SPHN</name>
<dbReference type="InterPro" id="IPR036922">
    <property type="entry name" value="Rieske_2Fe-2S_sf"/>
</dbReference>
<dbReference type="InterPro" id="IPR017941">
    <property type="entry name" value="Rieske_2Fe-2S"/>
</dbReference>
<dbReference type="PROSITE" id="PS51296">
    <property type="entry name" value="RIESKE"/>
    <property type="match status" value="1"/>
</dbReference>
<keyword evidence="4" id="KW-0560">Oxidoreductase</keyword>
<evidence type="ECO:0000256" key="4">
    <source>
        <dbReference type="ARBA" id="ARBA00023002"/>
    </source>
</evidence>
<dbReference type="Pfam" id="PF00355">
    <property type="entry name" value="Rieske"/>
    <property type="match status" value="1"/>
</dbReference>
<feature type="domain" description="Rieske" evidence="7">
    <location>
        <begin position="38"/>
        <end position="152"/>
    </location>
</feature>
<dbReference type="CDD" id="cd08879">
    <property type="entry name" value="RHO_alpha_C_AntDO-like"/>
    <property type="match status" value="1"/>
</dbReference>
<dbReference type="SUPFAM" id="SSF50022">
    <property type="entry name" value="ISP domain"/>
    <property type="match status" value="1"/>
</dbReference>
<keyword evidence="2" id="KW-0001">2Fe-2S</keyword>
<dbReference type="PANTHER" id="PTHR43756:SF1">
    <property type="entry name" value="3-PHENYLPROPIONATE_CINNAMIC ACID DIOXYGENASE SUBUNIT ALPHA"/>
    <property type="match status" value="1"/>
</dbReference>
<dbReference type="InterPro" id="IPR015879">
    <property type="entry name" value="Ring_hydroxy_dOase_asu_C_dom"/>
</dbReference>
<evidence type="ECO:0000313" key="8">
    <source>
        <dbReference type="EMBL" id="QTH21336.1"/>
    </source>
</evidence>
<evidence type="ECO:0000256" key="1">
    <source>
        <dbReference type="ARBA" id="ARBA00008751"/>
    </source>
</evidence>
<dbReference type="Gene3D" id="2.102.10.10">
    <property type="entry name" value="Rieske [2Fe-2S] iron-sulphur domain"/>
    <property type="match status" value="1"/>
</dbReference>
<keyword evidence="5" id="KW-0408">Iron</keyword>
<dbReference type="SUPFAM" id="SSF55961">
    <property type="entry name" value="Bet v1-like"/>
    <property type="match status" value="1"/>
</dbReference>
<dbReference type="InterPro" id="IPR001663">
    <property type="entry name" value="Rng_hydr_dOase-A"/>
</dbReference>
<evidence type="ECO:0000256" key="6">
    <source>
        <dbReference type="ARBA" id="ARBA00023014"/>
    </source>
</evidence>